<accession>A0A814B177</accession>
<evidence type="ECO:0000313" key="5">
    <source>
        <dbReference type="EMBL" id="CAF3700866.1"/>
    </source>
</evidence>
<dbReference type="EMBL" id="CAJNOQ010001826">
    <property type="protein sequence ID" value="CAF0921648.1"/>
    <property type="molecule type" value="Genomic_DNA"/>
</dbReference>
<name>A0A814B177_9BILA</name>
<dbReference type="Proteomes" id="UP000681722">
    <property type="component" value="Unassembled WGS sequence"/>
</dbReference>
<dbReference type="SUPFAM" id="SSF52374">
    <property type="entry name" value="Nucleotidylyl transferase"/>
    <property type="match status" value="1"/>
</dbReference>
<evidence type="ECO:0000313" key="4">
    <source>
        <dbReference type="EMBL" id="CAF3582999.1"/>
    </source>
</evidence>
<dbReference type="EMBL" id="CAJOBA010001217">
    <property type="protein sequence ID" value="CAF3582999.1"/>
    <property type="molecule type" value="Genomic_DNA"/>
</dbReference>
<evidence type="ECO:0000313" key="6">
    <source>
        <dbReference type="Proteomes" id="UP000663829"/>
    </source>
</evidence>
<reference evidence="3" key="1">
    <citation type="submission" date="2021-02" db="EMBL/GenBank/DDBJ databases">
        <authorList>
            <person name="Nowell W R."/>
        </authorList>
    </citation>
    <scope>NUCLEOTIDE SEQUENCE</scope>
</reference>
<dbReference type="OrthoDB" id="422187at2759"/>
<dbReference type="GO" id="GO:0004515">
    <property type="term" value="F:nicotinate-nucleotide adenylyltransferase activity"/>
    <property type="evidence" value="ECO:0007669"/>
    <property type="project" value="TreeGrafter"/>
</dbReference>
<dbReference type="EMBL" id="CAJOBC010001826">
    <property type="protein sequence ID" value="CAF3700866.1"/>
    <property type="molecule type" value="Genomic_DNA"/>
</dbReference>
<keyword evidence="6" id="KW-1185">Reference proteome</keyword>
<evidence type="ECO:0000259" key="1">
    <source>
        <dbReference type="Pfam" id="PF01467"/>
    </source>
</evidence>
<proteinExistence type="predicted"/>
<comment type="caution">
    <text evidence="3">The sequence shown here is derived from an EMBL/GenBank/DDBJ whole genome shotgun (WGS) entry which is preliminary data.</text>
</comment>
<dbReference type="Proteomes" id="UP000682733">
    <property type="component" value="Unassembled WGS sequence"/>
</dbReference>
<dbReference type="InterPro" id="IPR014729">
    <property type="entry name" value="Rossmann-like_a/b/a_fold"/>
</dbReference>
<dbReference type="AlphaFoldDB" id="A0A814B177"/>
<protein>
    <recommendedName>
        <fullName evidence="1">Cytidyltransferase-like domain-containing protein</fullName>
    </recommendedName>
</protein>
<dbReference type="Proteomes" id="UP000663829">
    <property type="component" value="Unassembled WGS sequence"/>
</dbReference>
<dbReference type="PANTHER" id="PTHR12039">
    <property type="entry name" value="NICOTINAMIDE MONONUCLEOTIDE ADENYLYLTRANSFERASE"/>
    <property type="match status" value="1"/>
</dbReference>
<dbReference type="GO" id="GO:0009435">
    <property type="term" value="P:NAD+ biosynthetic process"/>
    <property type="evidence" value="ECO:0007669"/>
    <property type="project" value="TreeGrafter"/>
</dbReference>
<evidence type="ECO:0000313" key="2">
    <source>
        <dbReference type="EMBL" id="CAF0799720.1"/>
    </source>
</evidence>
<dbReference type="PANTHER" id="PTHR12039:SF0">
    <property type="entry name" value="NICOTINAMIDE-NUCLEOTIDE ADENYLYLTRANSFERASE"/>
    <property type="match status" value="1"/>
</dbReference>
<dbReference type="EMBL" id="CAJNOK010001217">
    <property type="protein sequence ID" value="CAF0799720.1"/>
    <property type="molecule type" value="Genomic_DNA"/>
</dbReference>
<sequence length="239" mass="27925">MEQLYHSECTTSLQNLANNYSREDKGKQSCVLLSSGAFNPICKIHIANLIQARRYLERDFNVLAGFLSPSHDDWVKHKTANKDWINCTNRINLCELAIRDAKVEKWISVDKAEYNADYFIDFPQLCHSLFLYINRSRMVSGSKLIRVIYVCGFNLYDDCQTSIQTLLSPELNVAVMQGEETVTQYSKQDYLWFFGMDYRQYSEVTEFSQIRERLEQKKACDKITYPSVIDYIKTFCICI</sequence>
<dbReference type="InterPro" id="IPR051182">
    <property type="entry name" value="Euk_NMN_adenylyltrnsfrase"/>
</dbReference>
<feature type="domain" description="Cytidyltransferase-like" evidence="1">
    <location>
        <begin position="36"/>
        <end position="118"/>
    </location>
</feature>
<dbReference type="Pfam" id="PF01467">
    <property type="entry name" value="CTP_transf_like"/>
    <property type="match status" value="1"/>
</dbReference>
<gene>
    <name evidence="3" type="ORF">GPM918_LOCUS9687</name>
    <name evidence="2" type="ORF">OVA965_LOCUS4580</name>
    <name evidence="5" type="ORF">SRO942_LOCUS9688</name>
    <name evidence="4" type="ORF">TMI583_LOCUS4578</name>
</gene>
<dbReference type="InterPro" id="IPR004821">
    <property type="entry name" value="Cyt_trans-like"/>
</dbReference>
<evidence type="ECO:0000313" key="3">
    <source>
        <dbReference type="EMBL" id="CAF0921648.1"/>
    </source>
</evidence>
<dbReference type="Gene3D" id="3.40.50.620">
    <property type="entry name" value="HUPs"/>
    <property type="match status" value="1"/>
</dbReference>
<organism evidence="3 6">
    <name type="scientific">Didymodactylos carnosus</name>
    <dbReference type="NCBI Taxonomy" id="1234261"/>
    <lineage>
        <taxon>Eukaryota</taxon>
        <taxon>Metazoa</taxon>
        <taxon>Spiralia</taxon>
        <taxon>Gnathifera</taxon>
        <taxon>Rotifera</taxon>
        <taxon>Eurotatoria</taxon>
        <taxon>Bdelloidea</taxon>
        <taxon>Philodinida</taxon>
        <taxon>Philodinidae</taxon>
        <taxon>Didymodactylos</taxon>
    </lineage>
</organism>
<dbReference type="Proteomes" id="UP000677228">
    <property type="component" value="Unassembled WGS sequence"/>
</dbReference>
<dbReference type="GO" id="GO:0000309">
    <property type="term" value="F:nicotinamide-nucleotide adenylyltransferase activity"/>
    <property type="evidence" value="ECO:0007669"/>
    <property type="project" value="TreeGrafter"/>
</dbReference>